<reference evidence="2" key="2">
    <citation type="submission" date="2019-04" db="EMBL/GenBank/DDBJ databases">
        <authorList>
            <person name="Howe K."/>
            <person name="Paulini M."/>
            <person name="Williams G."/>
        </authorList>
    </citation>
    <scope>NUCLEOTIDE SEQUENCE [LARGE SCALE GENOMIC DNA]</scope>
    <source>
        <strain evidence="2">FR3</strain>
    </source>
</reference>
<sequence length="60" mass="6742">MSGELVCIIVFINIVMLLILLLLHYAFTIINRSAAGQVMDEQLQKFIQDNSDVQSTGLME</sequence>
<accession>A0A4E9FTZ2</accession>
<name>A0A4E9FTZ2_BRUMA</name>
<keyword evidence="1" id="KW-0472">Membrane</keyword>
<dbReference type="CTD" id="66060249"/>
<dbReference type="AlphaFoldDB" id="A0A4E9FTZ2"/>
<feature type="transmembrane region" description="Helical" evidence="1">
    <location>
        <begin position="6"/>
        <end position="27"/>
    </location>
</feature>
<keyword evidence="1" id="KW-0812">Transmembrane</keyword>
<keyword evidence="1" id="KW-1133">Transmembrane helix</keyword>
<dbReference type="WBParaSite" id="Bm8290.1">
    <property type="protein sequence ID" value="Bm8290.1"/>
    <property type="gene ID" value="WBGene00228551"/>
</dbReference>
<dbReference type="EMBL" id="CAAKNF010000011">
    <property type="protein sequence ID" value="VIP00085.1"/>
    <property type="molecule type" value="Genomic_DNA"/>
</dbReference>
<organism evidence="2">
    <name type="scientific">Brugia malayi</name>
    <name type="common">Filarial nematode worm</name>
    <dbReference type="NCBI Taxonomy" id="6279"/>
    <lineage>
        <taxon>Eukaryota</taxon>
        <taxon>Metazoa</taxon>
        <taxon>Ecdysozoa</taxon>
        <taxon>Nematoda</taxon>
        <taxon>Chromadorea</taxon>
        <taxon>Rhabditida</taxon>
        <taxon>Spirurina</taxon>
        <taxon>Spiruromorpha</taxon>
        <taxon>Filarioidea</taxon>
        <taxon>Onchocercidae</taxon>
        <taxon>Brugia</taxon>
    </lineage>
</organism>
<evidence type="ECO:0000313" key="3">
    <source>
        <dbReference type="Proteomes" id="UP000006672"/>
    </source>
</evidence>
<proteinExistence type="predicted"/>
<evidence type="ECO:0000256" key="1">
    <source>
        <dbReference type="SAM" id="Phobius"/>
    </source>
</evidence>
<dbReference type="KEGG" id="bmy:BM_BM8290"/>
<gene>
    <name evidence="2" type="primary">Bm8290</name>
    <name evidence="2" type="ORF">BM_BM8290</name>
</gene>
<accession>A0A8L7YPB2</accession>
<dbReference type="Proteomes" id="UP000006672">
    <property type="component" value="Unassembled WGS sequence"/>
</dbReference>
<keyword evidence="3" id="KW-1185">Reference proteome</keyword>
<evidence type="ECO:0000313" key="2">
    <source>
        <dbReference type="EMBL" id="VIP00085.1"/>
    </source>
</evidence>
<reference evidence="4" key="3">
    <citation type="submission" date="2022-04" db="UniProtKB">
        <authorList>
            <consortium name="WormBaseParasite"/>
        </authorList>
    </citation>
    <scope>IDENTIFICATION</scope>
</reference>
<evidence type="ECO:0000313" key="4">
    <source>
        <dbReference type="WBParaSite" id="Bm8290.1"/>
    </source>
</evidence>
<dbReference type="RefSeq" id="XP_042938805.1">
    <property type="nucleotide sequence ID" value="XM_043082871.1"/>
</dbReference>
<dbReference type="GeneID" id="66060249"/>
<reference evidence="3" key="1">
    <citation type="journal article" date="2007" name="Science">
        <title>Draft genome of the filarial nematode parasite Brugia malayi.</title>
        <authorList>
            <person name="Ghedin E."/>
            <person name="Wang S."/>
            <person name="Spiro D."/>
            <person name="Caler E."/>
            <person name="Zhao Q."/>
            <person name="Crabtree J."/>
            <person name="Allen J.E."/>
            <person name="Delcher A.L."/>
            <person name="Guiliano D.B."/>
            <person name="Miranda-Saavedra D."/>
            <person name="Angiuoli S.V."/>
            <person name="Creasy T."/>
            <person name="Amedeo P."/>
            <person name="Haas B."/>
            <person name="El-Sayed N.M."/>
            <person name="Wortman J.R."/>
            <person name="Feldblyum T."/>
            <person name="Tallon L."/>
            <person name="Schatz M."/>
            <person name="Shumway M."/>
            <person name="Koo H."/>
            <person name="Salzberg S.L."/>
            <person name="Schobel S."/>
            <person name="Pertea M."/>
            <person name="Pop M."/>
            <person name="White O."/>
            <person name="Barton G.J."/>
            <person name="Carlow C.K."/>
            <person name="Crawford M.J."/>
            <person name="Daub J."/>
            <person name="Dimmic M.W."/>
            <person name="Estes C.F."/>
            <person name="Foster J.M."/>
            <person name="Ganatra M."/>
            <person name="Gregory W.F."/>
            <person name="Johnson N.M."/>
            <person name="Jin J."/>
            <person name="Komuniecki R."/>
            <person name="Korf I."/>
            <person name="Kumar S."/>
            <person name="Laney S."/>
            <person name="Li B.W."/>
            <person name="Li W."/>
            <person name="Lindblom T.H."/>
            <person name="Lustigman S."/>
            <person name="Ma D."/>
            <person name="Maina C.V."/>
            <person name="Martin D.M."/>
            <person name="McCarter J.P."/>
            <person name="McReynolds L."/>
            <person name="Mitreva M."/>
            <person name="Nutman T.B."/>
            <person name="Parkinson J."/>
            <person name="Peregrin-Alvarez J.M."/>
            <person name="Poole C."/>
            <person name="Ren Q."/>
            <person name="Saunders L."/>
            <person name="Sluder A.E."/>
            <person name="Smith K."/>
            <person name="Stanke M."/>
            <person name="Unnasch T.R."/>
            <person name="Ware J."/>
            <person name="Wei A.D."/>
            <person name="Weil G."/>
            <person name="Williams D.J."/>
            <person name="Zhang Y."/>
            <person name="Williams S.A."/>
            <person name="Fraser-Liggett C."/>
            <person name="Slatko B."/>
            <person name="Blaxter M.L."/>
            <person name="Scott A.L."/>
        </authorList>
    </citation>
    <scope>NUCLEOTIDE SEQUENCE</scope>
    <source>
        <strain evidence="3">FR3</strain>
    </source>
</reference>
<protein>
    <submittedName>
        <fullName evidence="2 4">Uncharacterized protein</fullName>
    </submittedName>
</protein>